<evidence type="ECO:0000259" key="5">
    <source>
        <dbReference type="SMART" id="SM00245"/>
    </source>
</evidence>
<dbReference type="Gene3D" id="3.30.750.44">
    <property type="match status" value="1"/>
</dbReference>
<evidence type="ECO:0000256" key="3">
    <source>
        <dbReference type="ARBA" id="ARBA00022825"/>
    </source>
</evidence>
<name>A0A7L4ZHN1_9FLAO</name>
<dbReference type="GO" id="GO:0007165">
    <property type="term" value="P:signal transduction"/>
    <property type="evidence" value="ECO:0007669"/>
    <property type="project" value="TreeGrafter"/>
</dbReference>
<dbReference type="EC" id="3.4.21.102" evidence="6"/>
<proteinExistence type="predicted"/>
<evidence type="ECO:0000256" key="2">
    <source>
        <dbReference type="ARBA" id="ARBA00022801"/>
    </source>
</evidence>
<dbReference type="SMART" id="SM00245">
    <property type="entry name" value="TSPc"/>
    <property type="match status" value="1"/>
</dbReference>
<dbReference type="GO" id="GO:0006508">
    <property type="term" value="P:proteolysis"/>
    <property type="evidence" value="ECO:0007669"/>
    <property type="project" value="UniProtKB-KW"/>
</dbReference>
<feature type="domain" description="Tail specific protease" evidence="5">
    <location>
        <begin position="331"/>
        <end position="530"/>
    </location>
</feature>
<dbReference type="SUPFAM" id="SSF52096">
    <property type="entry name" value="ClpP/crotonase"/>
    <property type="match status" value="1"/>
</dbReference>
<evidence type="ECO:0000313" key="7">
    <source>
        <dbReference type="Proteomes" id="UP000464657"/>
    </source>
</evidence>
<dbReference type="PANTHER" id="PTHR32060:SF22">
    <property type="entry name" value="CARBOXYL-TERMINAL-PROCESSING PEPTIDASE 3, CHLOROPLASTIC"/>
    <property type="match status" value="1"/>
</dbReference>
<dbReference type="Gene3D" id="3.90.226.10">
    <property type="entry name" value="2-enoyl-CoA Hydratase, Chain A, domain 1"/>
    <property type="match status" value="1"/>
</dbReference>
<dbReference type="Gene3D" id="2.30.42.10">
    <property type="match status" value="1"/>
</dbReference>
<sequence length="685" mass="77324">MTSCTTNLLFAFMHKIICFLLLCVVSVTYAQTDSTFCEKSTLVLNMLEKNHYQPKTIDDDFSTYVFTTLFERLDQKRMLYSEADMKALESLKTKLDDYLLTKECDFIQEFTTSYKNQLLLAQKSIELVEKSKLDFSGKDTVFYGSLKDDSQFSDTRKTLEKRWSKKIRIDIIGDYLSLSNPANFNKIKSQLKSKVIAENKCYILDKLQAVGGLESYLETMFLDVICSYFDPHSSYFDPTDNATFMNSIGTETSSIGVWFSKNSDGKIVVSGLQTGSTAWKEKEINAGDLVLSLEANKNTINTTCLSLSNLYDFISDEINQTIAIKVLTQKNINKTIILKKENLKIEANAVNSFILKGELNIGYISLPSFYTNLDYGFGSANDIAKELFKLNAVNIDGLILDLRGNGGGSMKQAIDLAGMFIDKGPLGIYRDQDNKKTIIKDFNRGTLFRKPLVILVDNGSASASEFIAAALRDHNRAIIVGSKTYGKATIQQILPLKNDLGFIKITLEKMYGFKGNSHQAKGIVPDIEFPNLYTGIEDGESGNANFIKNDTVLKNVYFKIPATANHDNLRTQSLARTENNKAIKTIKNINSNLLNYLNSQRKLALSVESLKKDRDNFNAIFEKTDAIEMKHETFEVVNLEDYKEILAYNKNKAKLNSYAIKSIETDHEIEETYRIISDYIKQLAQ</sequence>
<accession>A0A7L4ZHN1</accession>
<dbReference type="Proteomes" id="UP000464657">
    <property type="component" value="Chromosome"/>
</dbReference>
<dbReference type="GO" id="GO:0004252">
    <property type="term" value="F:serine-type endopeptidase activity"/>
    <property type="evidence" value="ECO:0007669"/>
    <property type="project" value="UniProtKB-EC"/>
</dbReference>
<reference evidence="6 7" key="1">
    <citation type="journal article" date="2013" name="Int. J. Syst. Evol. Microbiol.">
        <title>Kordia antarctica sp. nov., isolated from Antarctic seawater.</title>
        <authorList>
            <person name="Baek K."/>
            <person name="Choi A."/>
            <person name="Kang I."/>
            <person name="Lee K."/>
            <person name="Cho J.C."/>
        </authorList>
    </citation>
    <scope>NUCLEOTIDE SEQUENCE [LARGE SCALE GENOMIC DNA]</scope>
    <source>
        <strain evidence="6 7">IMCC3317</strain>
    </source>
</reference>
<dbReference type="InterPro" id="IPR029045">
    <property type="entry name" value="ClpP/crotonase-like_dom_sf"/>
</dbReference>
<dbReference type="PANTHER" id="PTHR32060">
    <property type="entry name" value="TAIL-SPECIFIC PROTEASE"/>
    <property type="match status" value="1"/>
</dbReference>
<dbReference type="InterPro" id="IPR004447">
    <property type="entry name" value="Peptidase_S41A"/>
</dbReference>
<keyword evidence="7" id="KW-1185">Reference proteome</keyword>
<gene>
    <name evidence="6" type="primary">prc_1</name>
    <name evidence="6" type="ORF">IMCC3317_13420</name>
</gene>
<dbReference type="Pfam" id="PF17804">
    <property type="entry name" value="TSP_NTD"/>
    <property type="match status" value="1"/>
</dbReference>
<dbReference type="GO" id="GO:0030288">
    <property type="term" value="C:outer membrane-bounded periplasmic space"/>
    <property type="evidence" value="ECO:0007669"/>
    <property type="project" value="TreeGrafter"/>
</dbReference>
<evidence type="ECO:0000256" key="1">
    <source>
        <dbReference type="ARBA" id="ARBA00022670"/>
    </source>
</evidence>
<keyword evidence="1 6" id="KW-0645">Protease</keyword>
<dbReference type="InterPro" id="IPR036034">
    <property type="entry name" value="PDZ_sf"/>
</dbReference>
<keyword evidence="4" id="KW-0732">Signal</keyword>
<keyword evidence="2 6" id="KW-0378">Hydrolase</keyword>
<dbReference type="Pfam" id="PF03572">
    <property type="entry name" value="Peptidase_S41"/>
    <property type="match status" value="1"/>
</dbReference>
<organism evidence="6 7">
    <name type="scientific">Kordia antarctica</name>
    <dbReference type="NCBI Taxonomy" id="1218801"/>
    <lineage>
        <taxon>Bacteria</taxon>
        <taxon>Pseudomonadati</taxon>
        <taxon>Bacteroidota</taxon>
        <taxon>Flavobacteriia</taxon>
        <taxon>Flavobacteriales</taxon>
        <taxon>Flavobacteriaceae</taxon>
        <taxon>Kordia</taxon>
    </lineage>
</organism>
<protein>
    <submittedName>
        <fullName evidence="6">Tail-specific protease</fullName>
        <ecNumber evidence="6">3.4.21.102</ecNumber>
    </submittedName>
</protein>
<dbReference type="EMBL" id="CP019288">
    <property type="protein sequence ID" value="QHI35991.1"/>
    <property type="molecule type" value="Genomic_DNA"/>
</dbReference>
<dbReference type="AlphaFoldDB" id="A0A7L4ZHN1"/>
<dbReference type="KEGG" id="kan:IMCC3317_13420"/>
<dbReference type="InterPro" id="IPR005151">
    <property type="entry name" value="Tail-specific_protease"/>
</dbReference>
<keyword evidence="3" id="KW-0720">Serine protease</keyword>
<evidence type="ECO:0000256" key="4">
    <source>
        <dbReference type="SAM" id="SignalP"/>
    </source>
</evidence>
<dbReference type="CDD" id="cd07560">
    <property type="entry name" value="Peptidase_S41_CPP"/>
    <property type="match status" value="1"/>
</dbReference>
<feature type="signal peptide" evidence="4">
    <location>
        <begin position="1"/>
        <end position="30"/>
    </location>
</feature>
<dbReference type="InterPro" id="IPR040573">
    <property type="entry name" value="TSP_N"/>
</dbReference>
<evidence type="ECO:0000313" key="6">
    <source>
        <dbReference type="EMBL" id="QHI35991.1"/>
    </source>
</evidence>
<feature type="chain" id="PRO_5029642662" evidence="4">
    <location>
        <begin position="31"/>
        <end position="685"/>
    </location>
</feature>